<protein>
    <recommendedName>
        <fullName evidence="3">Membrane associated protein</fullName>
    </recommendedName>
</protein>
<dbReference type="Proteomes" id="UP000290921">
    <property type="component" value="Unassembled WGS sequence"/>
</dbReference>
<proteinExistence type="predicted"/>
<evidence type="ECO:0000313" key="1">
    <source>
        <dbReference type="EMBL" id="RXI50030.1"/>
    </source>
</evidence>
<organism evidence="1 2">
    <name type="scientific">Clostridium tetani</name>
    <dbReference type="NCBI Taxonomy" id="1513"/>
    <lineage>
        <taxon>Bacteria</taxon>
        <taxon>Bacillati</taxon>
        <taxon>Bacillota</taxon>
        <taxon>Clostridia</taxon>
        <taxon>Eubacteriales</taxon>
        <taxon>Clostridiaceae</taxon>
        <taxon>Clostridium</taxon>
    </lineage>
</organism>
<reference evidence="1 2" key="1">
    <citation type="submission" date="2018-06" db="EMBL/GenBank/DDBJ databases">
        <title>Genome conservation of Clostridium tetani.</title>
        <authorList>
            <person name="Bruggemann H."/>
            <person name="Popoff M.R."/>
        </authorList>
    </citation>
    <scope>NUCLEOTIDE SEQUENCE [LARGE SCALE GENOMIC DNA]</scope>
    <source>
        <strain evidence="1 2">2017.061</strain>
    </source>
</reference>
<evidence type="ECO:0000313" key="2">
    <source>
        <dbReference type="Proteomes" id="UP000290921"/>
    </source>
</evidence>
<name>A0A4Q0VGE4_CLOTA</name>
<dbReference type="AlphaFoldDB" id="A0A4Q0VGE4"/>
<evidence type="ECO:0008006" key="3">
    <source>
        <dbReference type="Google" id="ProtNLM"/>
    </source>
</evidence>
<dbReference type="EMBL" id="QMAP01000002">
    <property type="protein sequence ID" value="RXI50030.1"/>
    <property type="molecule type" value="Genomic_DNA"/>
</dbReference>
<comment type="caution">
    <text evidence="1">The sequence shown here is derived from an EMBL/GenBank/DDBJ whole genome shotgun (WGS) entry which is preliminary data.</text>
</comment>
<gene>
    <name evidence="1" type="ORF">DP130_03375</name>
</gene>
<accession>A0A4Q0VGE4</accession>
<sequence>MYLILFLLLVILILLLLLNIYPVKIIGNVNSYEIPDFNILFSWLYPFLKGTIVSNNGDIYLDIYIFNKKIYKRPLKNKNNGNIKNLISMLRQLKPDYAELKTSYSFTDPSNTGVTYGIINLLSQYINFDVFHNNPDFNMEEDYFNITTIMKFKTLAIIKLLNINRKNYNKKFSYESK</sequence>